<comment type="caution">
    <text evidence="2">The sequence shown here is derived from an EMBL/GenBank/DDBJ whole genome shotgun (WGS) entry which is preliminary data.</text>
</comment>
<evidence type="ECO:0000259" key="1">
    <source>
        <dbReference type="Pfam" id="PF07179"/>
    </source>
</evidence>
<sequence length="134" mass="14263">MTDDFTVHDPDGSAADVQRALHSVATDNADEAALDTLAAGQVLLPVPVGSAPTQQVTLPVVEQHDGTQLVPVFTSQSRLVSAFPQIEQYRTVPLGDLARRWPSDELSLVIDAGGPDEVSLNARRVRDLLVRGAA</sequence>
<accession>A0A7K0CD56</accession>
<dbReference type="RefSeq" id="WP_153450654.1">
    <property type="nucleotide sequence ID" value="NZ_WEGJ01000003.1"/>
</dbReference>
<proteinExistence type="predicted"/>
<dbReference type="InterPro" id="IPR009839">
    <property type="entry name" value="SseB_N"/>
</dbReference>
<feature type="domain" description="SseB protein N-terminal" evidence="1">
    <location>
        <begin position="19"/>
        <end position="126"/>
    </location>
</feature>
<dbReference type="OrthoDB" id="4238317at2"/>
<reference evidence="2 3" key="1">
    <citation type="submission" date="2019-10" db="EMBL/GenBank/DDBJ databases">
        <title>Streptomyces smaragdinus sp. nov. and Streptomyces fabii sp. nov., isolated from the gut of fungus growing-termite Macrotermes natalensis.</title>
        <authorList>
            <person name="Schwitalla J."/>
            <person name="Benndorf R."/>
            <person name="Martin K."/>
            <person name="De Beer W."/>
            <person name="Kaster A.-K."/>
            <person name="Vollmers J."/>
            <person name="Poulsen M."/>
            <person name="Beemelmanns C."/>
        </authorList>
    </citation>
    <scope>NUCLEOTIDE SEQUENCE [LARGE SCALE GENOMIC DNA]</scope>
    <source>
        <strain evidence="2 3">RB5</strain>
    </source>
</reference>
<evidence type="ECO:0000313" key="3">
    <source>
        <dbReference type="Proteomes" id="UP000466345"/>
    </source>
</evidence>
<dbReference type="Pfam" id="PF07179">
    <property type="entry name" value="SseB"/>
    <property type="match status" value="1"/>
</dbReference>
<dbReference type="AlphaFoldDB" id="A0A7K0CD56"/>
<name>A0A7K0CD56_9ACTN</name>
<dbReference type="EMBL" id="WEGJ01000003">
    <property type="protein sequence ID" value="MQY11395.1"/>
    <property type="molecule type" value="Genomic_DNA"/>
</dbReference>
<dbReference type="Proteomes" id="UP000466345">
    <property type="component" value="Unassembled WGS sequence"/>
</dbReference>
<gene>
    <name evidence="2" type="ORF">SRB5_15110</name>
</gene>
<organism evidence="2 3">
    <name type="scientific">Streptomyces smaragdinus</name>
    <dbReference type="NCBI Taxonomy" id="2585196"/>
    <lineage>
        <taxon>Bacteria</taxon>
        <taxon>Bacillati</taxon>
        <taxon>Actinomycetota</taxon>
        <taxon>Actinomycetes</taxon>
        <taxon>Kitasatosporales</taxon>
        <taxon>Streptomycetaceae</taxon>
        <taxon>Streptomyces</taxon>
    </lineage>
</organism>
<keyword evidence="3" id="KW-1185">Reference proteome</keyword>
<protein>
    <recommendedName>
        <fullName evidence="1">SseB protein N-terminal domain-containing protein</fullName>
    </recommendedName>
</protein>
<evidence type="ECO:0000313" key="2">
    <source>
        <dbReference type="EMBL" id="MQY11395.1"/>
    </source>
</evidence>